<dbReference type="NCBIfam" id="TIGR01981">
    <property type="entry name" value="sufD"/>
    <property type="match status" value="1"/>
</dbReference>
<sequence length="441" mass="49050">MSVIERTIELSEGINRLPWLDQHRQQARSVMATMVMPARKTEHWLNTPVTRVLNTLTEDNTYDRPESADIQSSYHINDLDADTLVFVDGEFRSELSDTVAIEGVHLTAFSNADEHQRVLIAEQLNSVFSQVQSPLNHIFAFQNSSLMKDGALLQVSKNVCLPRPLRVVHVSTQGSRADLPAHRLLCVLESGAQASLIEQFVTLGQGEAAFGSHLTEIVLADNAQLKHYRLSLETGAAVAIAGVHVSLQRSAVYDAFNIGLGGLCKRTDIHVTHLGEGAQCVLKGVYLPREKQHIDYHTCIEHAVPHCTTDEVFRGIMADESKAVFNGRIHIHPDAQKTLAELSNKNLLLSPKAEIYTKPELEIYADDVRCAHGATVSQIDDKALYYMQSRGISRKEAEVMLSFGFINELIEQIEIEALVNLLKPLLVGVFVKDSELKRHIL</sequence>
<reference evidence="4 5" key="1">
    <citation type="submission" date="2014-01" db="EMBL/GenBank/DDBJ databases">
        <title>Full genme sequencing of cellulolytic bacterium Gynuella sunshinyii YC6258T gen. nov., sp. nov.</title>
        <authorList>
            <person name="Khan H."/>
            <person name="Chung E.J."/>
            <person name="Chung Y.R."/>
        </authorList>
    </citation>
    <scope>NUCLEOTIDE SEQUENCE [LARGE SCALE GENOMIC DNA]</scope>
    <source>
        <strain evidence="4 5">YC6258</strain>
    </source>
</reference>
<feature type="domain" description="SUF system FeS cluster assembly SufBD N-terminal" evidence="3">
    <location>
        <begin position="18"/>
        <end position="167"/>
    </location>
</feature>
<name>A0A0C5VBS5_9GAMM</name>
<dbReference type="STRING" id="1445510.YC6258_04733"/>
<dbReference type="Proteomes" id="UP000032266">
    <property type="component" value="Chromosome"/>
</dbReference>
<dbReference type="OrthoDB" id="9768262at2"/>
<evidence type="ECO:0000313" key="4">
    <source>
        <dbReference type="EMBL" id="AJQ96765.1"/>
    </source>
</evidence>
<proteinExistence type="inferred from homology"/>
<evidence type="ECO:0000259" key="2">
    <source>
        <dbReference type="Pfam" id="PF01458"/>
    </source>
</evidence>
<comment type="similarity">
    <text evidence="1">Belongs to the iron-sulfur cluster assembly SufBD family.</text>
</comment>
<gene>
    <name evidence="4" type="ORF">YC6258_04733</name>
</gene>
<dbReference type="RefSeq" id="WP_044618696.1">
    <property type="nucleotide sequence ID" value="NZ_CP007142.1"/>
</dbReference>
<protein>
    <submittedName>
        <fullName evidence="4">ABC-type transport system involved in Fe-S cluster assembly, permease component</fullName>
    </submittedName>
</protein>
<accession>A0A0C5VBS5</accession>
<dbReference type="InterPro" id="IPR037284">
    <property type="entry name" value="SUF_FeS_clus_asmbl_SufBD_sf"/>
</dbReference>
<dbReference type="HOGENOM" id="CLU_026231_5_2_6"/>
<organism evidence="4 5">
    <name type="scientific">Gynuella sunshinyii YC6258</name>
    <dbReference type="NCBI Taxonomy" id="1445510"/>
    <lineage>
        <taxon>Bacteria</taxon>
        <taxon>Pseudomonadati</taxon>
        <taxon>Pseudomonadota</taxon>
        <taxon>Gammaproteobacteria</taxon>
        <taxon>Oceanospirillales</taxon>
        <taxon>Saccharospirillaceae</taxon>
        <taxon>Gynuella</taxon>
    </lineage>
</organism>
<evidence type="ECO:0000313" key="5">
    <source>
        <dbReference type="Proteomes" id="UP000032266"/>
    </source>
</evidence>
<dbReference type="Pfam" id="PF01458">
    <property type="entry name" value="SUFBD_core"/>
    <property type="match status" value="1"/>
</dbReference>
<dbReference type="Pfam" id="PF19295">
    <property type="entry name" value="SufBD_N"/>
    <property type="match status" value="1"/>
</dbReference>
<feature type="domain" description="SUF system FeS cluster assembly SufBD core" evidence="2">
    <location>
        <begin position="180"/>
        <end position="405"/>
    </location>
</feature>
<evidence type="ECO:0000256" key="1">
    <source>
        <dbReference type="ARBA" id="ARBA00043967"/>
    </source>
</evidence>
<keyword evidence="5" id="KW-1185">Reference proteome</keyword>
<dbReference type="PANTHER" id="PTHR43575">
    <property type="entry name" value="PROTEIN ABCI7, CHLOROPLASTIC"/>
    <property type="match status" value="1"/>
</dbReference>
<dbReference type="InterPro" id="IPR055346">
    <property type="entry name" value="Fe-S_cluster_assembly_SufBD"/>
</dbReference>
<dbReference type="InterPro" id="IPR011542">
    <property type="entry name" value="SUF_FeS_clus_asmbl_SufD"/>
</dbReference>
<dbReference type="EMBL" id="CP007142">
    <property type="protein sequence ID" value="AJQ96765.1"/>
    <property type="molecule type" value="Genomic_DNA"/>
</dbReference>
<dbReference type="InterPro" id="IPR045595">
    <property type="entry name" value="SufBD_N"/>
</dbReference>
<dbReference type="PATRIC" id="fig|1445510.3.peg.4695"/>
<dbReference type="KEGG" id="gsn:YC6258_04733"/>
<dbReference type="AlphaFoldDB" id="A0A0C5VBS5"/>
<dbReference type="SUPFAM" id="SSF101960">
    <property type="entry name" value="Stabilizer of iron transporter SufD"/>
    <property type="match status" value="1"/>
</dbReference>
<dbReference type="PANTHER" id="PTHR43575:SF1">
    <property type="entry name" value="PROTEIN ABCI7, CHLOROPLASTIC"/>
    <property type="match status" value="1"/>
</dbReference>
<evidence type="ECO:0000259" key="3">
    <source>
        <dbReference type="Pfam" id="PF19295"/>
    </source>
</evidence>
<dbReference type="GO" id="GO:0016226">
    <property type="term" value="P:iron-sulfur cluster assembly"/>
    <property type="evidence" value="ECO:0007669"/>
    <property type="project" value="InterPro"/>
</dbReference>
<dbReference type="InterPro" id="IPR000825">
    <property type="entry name" value="SUF_FeS_clus_asmbl_SufBD_core"/>
</dbReference>